<dbReference type="InterPro" id="IPR037171">
    <property type="entry name" value="NagB/RpiA_transferase-like"/>
</dbReference>
<dbReference type="EMBL" id="AP019400">
    <property type="protein sequence ID" value="BBI30853.1"/>
    <property type="molecule type" value="Genomic_DNA"/>
</dbReference>
<sequence>MSLLAEERKKIILQELDDTGKVEVILLSKRLQVSNETIRRDMDVLEELGKLKRVYGGAVKIAHKDGEPAYNLRRVMNYAEKQAIGRQASELLKDGDTIFLDTGTTVLELARSIAGKKRITIITNSLPAVHVLVESLNQEQFTGQVILLGGEISPKQQSISGLMSHEMLQNFYVDKAFLSVGGISPLHGITDFDMNESLTSRMAAKRANEVIVLADHSKIGGNAFCHIAPIEVADMIISDQDPPVSWIEDLATHDITWIKVSLPE</sequence>
<dbReference type="InterPro" id="IPR001034">
    <property type="entry name" value="DeoR_HTH"/>
</dbReference>
<name>A0A3T1CYC6_9BACL</name>
<dbReference type="KEGG" id="cohn:KCTCHS21_02520"/>
<dbReference type="Gene3D" id="1.10.10.10">
    <property type="entry name" value="Winged helix-like DNA-binding domain superfamily/Winged helix DNA-binding domain"/>
    <property type="match status" value="1"/>
</dbReference>
<protein>
    <submittedName>
        <fullName evidence="5">DeoR family transcriptional regulator</fullName>
    </submittedName>
</protein>
<reference evidence="5 6" key="1">
    <citation type="submission" date="2019-01" db="EMBL/GenBank/DDBJ databases">
        <title>Complete genome sequence of Cohnella hallensis HS21 isolated from Korean fir (Abies koreana) rhizospheric soil.</title>
        <authorList>
            <person name="Jiang L."/>
            <person name="Kang S.W."/>
            <person name="Kim S."/>
            <person name="Jung J."/>
            <person name="Kim C.Y."/>
            <person name="Kim D.H."/>
            <person name="Kim S.W."/>
            <person name="Lee J."/>
        </authorList>
    </citation>
    <scope>NUCLEOTIDE SEQUENCE [LARGE SCALE GENOMIC DNA]</scope>
    <source>
        <strain evidence="5 6">HS21</strain>
    </source>
</reference>
<dbReference type="InterPro" id="IPR014036">
    <property type="entry name" value="DeoR-like_C"/>
</dbReference>
<evidence type="ECO:0000256" key="3">
    <source>
        <dbReference type="ARBA" id="ARBA00023163"/>
    </source>
</evidence>
<organism evidence="5 6">
    <name type="scientific">Cohnella abietis</name>
    <dbReference type="NCBI Taxonomy" id="2507935"/>
    <lineage>
        <taxon>Bacteria</taxon>
        <taxon>Bacillati</taxon>
        <taxon>Bacillota</taxon>
        <taxon>Bacilli</taxon>
        <taxon>Bacillales</taxon>
        <taxon>Paenibacillaceae</taxon>
        <taxon>Cohnella</taxon>
    </lineage>
</organism>
<dbReference type="PANTHER" id="PTHR30363">
    <property type="entry name" value="HTH-TYPE TRANSCRIPTIONAL REGULATOR SRLR-RELATED"/>
    <property type="match status" value="1"/>
</dbReference>
<dbReference type="InterPro" id="IPR036390">
    <property type="entry name" value="WH_DNA-bd_sf"/>
</dbReference>
<proteinExistence type="predicted"/>
<dbReference type="PANTHER" id="PTHR30363:SF44">
    <property type="entry name" value="AGA OPERON TRANSCRIPTIONAL REPRESSOR-RELATED"/>
    <property type="match status" value="1"/>
</dbReference>
<dbReference type="Proteomes" id="UP000289856">
    <property type="component" value="Chromosome"/>
</dbReference>
<evidence type="ECO:0000259" key="4">
    <source>
        <dbReference type="PROSITE" id="PS51000"/>
    </source>
</evidence>
<evidence type="ECO:0000313" key="5">
    <source>
        <dbReference type="EMBL" id="BBI30853.1"/>
    </source>
</evidence>
<feature type="domain" description="HTH deoR-type" evidence="4">
    <location>
        <begin position="5"/>
        <end position="60"/>
    </location>
</feature>
<dbReference type="SUPFAM" id="SSF100950">
    <property type="entry name" value="NagB/RpiA/CoA transferase-like"/>
    <property type="match status" value="1"/>
</dbReference>
<evidence type="ECO:0000256" key="2">
    <source>
        <dbReference type="ARBA" id="ARBA00023125"/>
    </source>
</evidence>
<dbReference type="InterPro" id="IPR018356">
    <property type="entry name" value="Tscrpt_reg_HTH_DeoR_CS"/>
</dbReference>
<accession>A0A3T1CYC6</accession>
<dbReference type="RefSeq" id="WP_130604771.1">
    <property type="nucleotide sequence ID" value="NZ_AP019400.1"/>
</dbReference>
<keyword evidence="1" id="KW-0805">Transcription regulation</keyword>
<gene>
    <name evidence="5" type="ORF">KCTCHS21_02520</name>
</gene>
<keyword evidence="6" id="KW-1185">Reference proteome</keyword>
<dbReference type="PROSITE" id="PS51000">
    <property type="entry name" value="HTH_DEOR_2"/>
    <property type="match status" value="1"/>
</dbReference>
<dbReference type="GO" id="GO:0003677">
    <property type="term" value="F:DNA binding"/>
    <property type="evidence" value="ECO:0007669"/>
    <property type="project" value="UniProtKB-KW"/>
</dbReference>
<keyword evidence="3" id="KW-0804">Transcription</keyword>
<dbReference type="Gene3D" id="3.40.50.1360">
    <property type="match status" value="1"/>
</dbReference>
<dbReference type="OrthoDB" id="9797223at2"/>
<dbReference type="SUPFAM" id="SSF46785">
    <property type="entry name" value="Winged helix' DNA-binding domain"/>
    <property type="match status" value="1"/>
</dbReference>
<dbReference type="Pfam" id="PF08220">
    <property type="entry name" value="HTH_DeoR"/>
    <property type="match status" value="1"/>
</dbReference>
<dbReference type="InterPro" id="IPR036388">
    <property type="entry name" value="WH-like_DNA-bd_sf"/>
</dbReference>
<dbReference type="PROSITE" id="PS00894">
    <property type="entry name" value="HTH_DEOR_1"/>
    <property type="match status" value="1"/>
</dbReference>
<dbReference type="AlphaFoldDB" id="A0A3T1CYC6"/>
<dbReference type="InterPro" id="IPR050313">
    <property type="entry name" value="Carb_Metab_HTH_regulators"/>
</dbReference>
<evidence type="ECO:0000256" key="1">
    <source>
        <dbReference type="ARBA" id="ARBA00023015"/>
    </source>
</evidence>
<dbReference type="SMART" id="SM01134">
    <property type="entry name" value="DeoRC"/>
    <property type="match status" value="1"/>
</dbReference>
<keyword evidence="2" id="KW-0238">DNA-binding</keyword>
<evidence type="ECO:0000313" key="6">
    <source>
        <dbReference type="Proteomes" id="UP000289856"/>
    </source>
</evidence>
<dbReference type="Pfam" id="PF00455">
    <property type="entry name" value="DeoRC"/>
    <property type="match status" value="1"/>
</dbReference>
<dbReference type="SMART" id="SM00420">
    <property type="entry name" value="HTH_DEOR"/>
    <property type="match status" value="1"/>
</dbReference>
<dbReference type="GO" id="GO:0003700">
    <property type="term" value="F:DNA-binding transcription factor activity"/>
    <property type="evidence" value="ECO:0007669"/>
    <property type="project" value="InterPro"/>
</dbReference>
<dbReference type="PRINTS" id="PR00037">
    <property type="entry name" value="HTHLACR"/>
</dbReference>